<evidence type="ECO:0000313" key="7">
    <source>
        <dbReference type="Proteomes" id="UP000190274"/>
    </source>
</evidence>
<keyword evidence="7" id="KW-1185">Reference proteome</keyword>
<dbReference type="PROSITE" id="PS00383">
    <property type="entry name" value="TYR_PHOSPHATASE_1"/>
    <property type="match status" value="1"/>
</dbReference>
<feature type="domain" description="Tyrosine specific protein phosphatases" evidence="5">
    <location>
        <begin position="693"/>
        <end position="765"/>
    </location>
</feature>
<dbReference type="AlphaFoldDB" id="A0A1G4JAY7"/>
<dbReference type="STRING" id="1266660.A0A1G4JAY7"/>
<sequence>MSSPMYSYLPLEVHGLDQNPKRRHKSTSEEGSGCSTNTPLASVGHMVSDRIGLVSHNKMQALLAEHANQKLPYCDEVFPWLHGYSGSREPPRGLKWTAVIRSQPLSHGMIENSGLLKSSLDPHEFLIPWDHRKHCIESIIQDMMKSVSLTSEEHRLVLRACKYYKLLPFLVTDAGAQKLYGAGAAKHRVCSSSTSSDPPSSAGWRQPGMFRRFDLQVAKFIELSQMCVIYCLSESRHWEHCHCQDLALLLYVARRNVDLVGTFKINILDTLEIDPEWWGTPPMNVSSLKKEKSSQLASEFDVASFSNWDRDLFYRERLEISKMSGATCVSSETATWCGNSTDFEIYRLKKRSSSWDPPSSYSSDQELHQDLSTIVLLPPLIANDATNAPIDNKLFNFPRPSREWKLFIHCSESSSLPELPKITECLDIIQTEGTIPHTTISFPNSGSIGLGNLNLESIKVILNICYLIYRTGKFTEFGTLIYCSDGYTEVSFLLVAYLIYVWDAPLDQVLFKLHKESQRPFFLFPIDLQVLGHLQILLREESPKRKSITAPFLDVDPDLFSKMFFTKFHDEYHLSQLKGPLPSKVLPHLYLGALEHAQTPKLLCELNIKNIVSVGETMPWLLAAIKRRRSFTASEVDHRRGLGRPVLNTTASSSHVVGGTERNRRARGNASSIIEENGFRVLHIADLDDNGEDPLLSQLDVALKFIDECRQRDEKVLVHCMVGVSRSATVCIAECMRHLNCDLIRAYLYVRVRRLNIIIQPNLMFVYELCKWQESQGIPLAVDWHIICRSISELNRMYF</sequence>
<feature type="compositionally biased region" description="Polar residues" evidence="3">
    <location>
        <begin position="29"/>
        <end position="39"/>
    </location>
</feature>
<dbReference type="OrthoDB" id="273181at2759"/>
<feature type="region of interest" description="Disordered" evidence="3">
    <location>
        <begin position="13"/>
        <end position="39"/>
    </location>
</feature>
<evidence type="ECO:0000256" key="3">
    <source>
        <dbReference type="SAM" id="MobiDB-lite"/>
    </source>
</evidence>
<dbReference type="PANTHER" id="PTHR47550">
    <property type="entry name" value="DUAL SPECIFICITY PROTEIN PHOSPHATASE PPS1"/>
    <property type="match status" value="1"/>
</dbReference>
<evidence type="ECO:0000256" key="1">
    <source>
        <dbReference type="ARBA" id="ARBA00022801"/>
    </source>
</evidence>
<dbReference type="Pfam" id="PF00782">
    <property type="entry name" value="DSPc"/>
    <property type="match status" value="1"/>
</dbReference>
<dbReference type="SUPFAM" id="SSF52799">
    <property type="entry name" value="(Phosphotyrosine protein) phosphatases II"/>
    <property type="match status" value="1"/>
</dbReference>
<dbReference type="InterPro" id="IPR000387">
    <property type="entry name" value="Tyr_Pase_dom"/>
</dbReference>
<organism evidence="6 7">
    <name type="scientific">Lachancea dasiensis</name>
    <dbReference type="NCBI Taxonomy" id="1072105"/>
    <lineage>
        <taxon>Eukaryota</taxon>
        <taxon>Fungi</taxon>
        <taxon>Dikarya</taxon>
        <taxon>Ascomycota</taxon>
        <taxon>Saccharomycotina</taxon>
        <taxon>Saccharomycetes</taxon>
        <taxon>Saccharomycetales</taxon>
        <taxon>Saccharomycetaceae</taxon>
        <taxon>Lachancea</taxon>
    </lineage>
</organism>
<dbReference type="PROSITE" id="PS50056">
    <property type="entry name" value="TYR_PHOSPHATASE_2"/>
    <property type="match status" value="1"/>
</dbReference>
<keyword evidence="2" id="KW-0904">Protein phosphatase</keyword>
<dbReference type="InterPro" id="IPR000340">
    <property type="entry name" value="Dual-sp_phosphatase_cat-dom"/>
</dbReference>
<feature type="domain" description="Tyrosine-protein phosphatase" evidence="4">
    <location>
        <begin position="581"/>
        <end position="778"/>
    </location>
</feature>
<gene>
    <name evidence="6" type="ORF">LADA_0E01310G</name>
</gene>
<dbReference type="Proteomes" id="UP000190274">
    <property type="component" value="Chromosome E"/>
</dbReference>
<accession>A0A1G4JAY7</accession>
<evidence type="ECO:0000259" key="4">
    <source>
        <dbReference type="PROSITE" id="PS50054"/>
    </source>
</evidence>
<dbReference type="EMBL" id="LT598455">
    <property type="protein sequence ID" value="SCU86980.1"/>
    <property type="molecule type" value="Genomic_DNA"/>
</dbReference>
<evidence type="ECO:0000313" key="6">
    <source>
        <dbReference type="EMBL" id="SCU86980.1"/>
    </source>
</evidence>
<dbReference type="SMART" id="SM00195">
    <property type="entry name" value="DSPc"/>
    <property type="match status" value="1"/>
</dbReference>
<protein>
    <submittedName>
        <fullName evidence="6">LADA_0E01310g1_1</fullName>
    </submittedName>
</protein>
<dbReference type="GO" id="GO:0005634">
    <property type="term" value="C:nucleus"/>
    <property type="evidence" value="ECO:0007669"/>
    <property type="project" value="GOC"/>
</dbReference>
<proteinExistence type="predicted"/>
<keyword evidence="1" id="KW-0378">Hydrolase</keyword>
<evidence type="ECO:0000256" key="2">
    <source>
        <dbReference type="ARBA" id="ARBA00022912"/>
    </source>
</evidence>
<dbReference type="GO" id="GO:0008138">
    <property type="term" value="F:protein tyrosine/serine/threonine phosphatase activity"/>
    <property type="evidence" value="ECO:0007669"/>
    <property type="project" value="TreeGrafter"/>
</dbReference>
<dbReference type="InterPro" id="IPR029021">
    <property type="entry name" value="Prot-tyrosine_phosphatase-like"/>
</dbReference>
<dbReference type="Gene3D" id="3.90.190.10">
    <property type="entry name" value="Protein tyrosine phosphatase superfamily"/>
    <property type="match status" value="1"/>
</dbReference>
<dbReference type="GO" id="GO:0033260">
    <property type="term" value="P:nuclear DNA replication"/>
    <property type="evidence" value="ECO:0007669"/>
    <property type="project" value="TreeGrafter"/>
</dbReference>
<dbReference type="InterPro" id="IPR053239">
    <property type="entry name" value="Dual_spec_PTase"/>
</dbReference>
<name>A0A1G4JAY7_9SACH</name>
<dbReference type="InterPro" id="IPR020422">
    <property type="entry name" value="TYR_PHOSPHATASE_DUAL_dom"/>
</dbReference>
<dbReference type="PROSITE" id="PS50054">
    <property type="entry name" value="TYR_PHOSPHATASE_DUAL"/>
    <property type="match status" value="1"/>
</dbReference>
<reference evidence="7" key="1">
    <citation type="submission" date="2016-03" db="EMBL/GenBank/DDBJ databases">
        <authorList>
            <person name="Devillers H."/>
        </authorList>
    </citation>
    <scope>NUCLEOTIDE SEQUENCE [LARGE SCALE GENOMIC DNA]</scope>
</reference>
<evidence type="ECO:0000259" key="5">
    <source>
        <dbReference type="PROSITE" id="PS50056"/>
    </source>
</evidence>
<dbReference type="InterPro" id="IPR016130">
    <property type="entry name" value="Tyr_Pase_AS"/>
</dbReference>
<dbReference type="PANTHER" id="PTHR47550:SF1">
    <property type="entry name" value="DUAL SPECIFICITY PROTEIN PHOSPHATASE PPS1"/>
    <property type="match status" value="1"/>
</dbReference>